<keyword evidence="3 8" id="KW-0645">Protease</keyword>
<dbReference type="PROSITE" id="PS50240">
    <property type="entry name" value="TRYPSIN_DOM"/>
    <property type="match status" value="1"/>
</dbReference>
<comment type="subcellular location">
    <subcellularLocation>
        <location evidence="1">Secreted</location>
    </subcellularLocation>
</comment>
<feature type="signal peptide" evidence="10">
    <location>
        <begin position="1"/>
        <end position="24"/>
    </location>
</feature>
<evidence type="ECO:0000256" key="4">
    <source>
        <dbReference type="ARBA" id="ARBA00022801"/>
    </source>
</evidence>
<evidence type="ECO:0000256" key="5">
    <source>
        <dbReference type="ARBA" id="ARBA00022825"/>
    </source>
</evidence>
<name>A0ABN8SL61_9CNID</name>
<dbReference type="InterPro" id="IPR050127">
    <property type="entry name" value="Serine_Proteases_S1"/>
</dbReference>
<dbReference type="SMART" id="SM00409">
    <property type="entry name" value="IG"/>
    <property type="match status" value="1"/>
</dbReference>
<dbReference type="Proteomes" id="UP001159427">
    <property type="component" value="Unassembled WGS sequence"/>
</dbReference>
<dbReference type="InterPro" id="IPR043504">
    <property type="entry name" value="Peptidase_S1_PA_chymotrypsin"/>
</dbReference>
<keyword evidence="7" id="KW-0768">Sushi</keyword>
<sequence>MPARCQILLVLFLYCISVFPKVQSSTHCSDSGNPSNGRRSPPSNESNEYPQGSVIQYNCIRGFVLHGQTRRTCLENGQWSEAPPKCLALPKFLKTPSNTTVKESQDVVLSCSTSSPDTQITWFKDGEEVTGDRIAFFKGRLLIVSVELGDRGLYVCRATNDAGFQVAQAYLRVLRGLDEVCGRPIIPPHGRGKIVGGKKVLAGSNPWQVSLWRMREKRHFCGGSLVSDRWVVTAAHCVARGITVNDFEVRLGKVFTHKRERRREQIIRPDRIIIHSKFIAADYDSDIALIHLSRKVVYTDYVKPICLPLKIRDSDRILLKPGNIGVITGWGGKGHGRRLVKRMRKAIAPVVKQTTCKKSHRYKVTRNMFCAGHFNGTLGDSCTGDSGGPLTIENRGRWVLAGIISWGDGCGGIGKYSVYTRVSIYSRWIRRHINGED</sequence>
<dbReference type="Pfam" id="PF00089">
    <property type="entry name" value="Trypsin"/>
    <property type="match status" value="1"/>
</dbReference>
<keyword evidence="2" id="KW-0964">Secreted</keyword>
<dbReference type="InterPro" id="IPR009003">
    <property type="entry name" value="Peptidase_S1_PA"/>
</dbReference>
<evidence type="ECO:0000259" key="13">
    <source>
        <dbReference type="PROSITE" id="PS50923"/>
    </source>
</evidence>
<organism evidence="14 15">
    <name type="scientific">Porites evermanni</name>
    <dbReference type="NCBI Taxonomy" id="104178"/>
    <lineage>
        <taxon>Eukaryota</taxon>
        <taxon>Metazoa</taxon>
        <taxon>Cnidaria</taxon>
        <taxon>Anthozoa</taxon>
        <taxon>Hexacorallia</taxon>
        <taxon>Scleractinia</taxon>
        <taxon>Fungiina</taxon>
        <taxon>Poritidae</taxon>
        <taxon>Porites</taxon>
    </lineage>
</organism>
<evidence type="ECO:0000256" key="7">
    <source>
        <dbReference type="PROSITE-ProRule" id="PRU00302"/>
    </source>
</evidence>
<dbReference type="PANTHER" id="PTHR24264">
    <property type="entry name" value="TRYPSIN-RELATED"/>
    <property type="match status" value="1"/>
</dbReference>
<dbReference type="SUPFAM" id="SSF48726">
    <property type="entry name" value="Immunoglobulin"/>
    <property type="match status" value="1"/>
</dbReference>
<accession>A0ABN8SL61</accession>
<dbReference type="Pfam" id="PF00084">
    <property type="entry name" value="Sushi"/>
    <property type="match status" value="1"/>
</dbReference>
<dbReference type="EMBL" id="CALNXI010003165">
    <property type="protein sequence ID" value="CAH3192386.1"/>
    <property type="molecule type" value="Genomic_DNA"/>
</dbReference>
<keyword evidence="15" id="KW-1185">Reference proteome</keyword>
<dbReference type="PROSITE" id="PS00134">
    <property type="entry name" value="TRYPSIN_HIS"/>
    <property type="match status" value="1"/>
</dbReference>
<dbReference type="InterPro" id="IPR003598">
    <property type="entry name" value="Ig_sub2"/>
</dbReference>
<dbReference type="Gene3D" id="2.10.70.10">
    <property type="entry name" value="Complement Module, domain 1"/>
    <property type="match status" value="1"/>
</dbReference>
<feature type="region of interest" description="Disordered" evidence="9">
    <location>
        <begin position="25"/>
        <end position="50"/>
    </location>
</feature>
<dbReference type="SMART" id="SM00032">
    <property type="entry name" value="CCP"/>
    <property type="match status" value="1"/>
</dbReference>
<dbReference type="CDD" id="cd00190">
    <property type="entry name" value="Tryp_SPc"/>
    <property type="match status" value="1"/>
</dbReference>
<dbReference type="PROSITE" id="PS00135">
    <property type="entry name" value="TRYPSIN_SER"/>
    <property type="match status" value="1"/>
</dbReference>
<proteinExistence type="predicted"/>
<evidence type="ECO:0000256" key="9">
    <source>
        <dbReference type="SAM" id="MobiDB-lite"/>
    </source>
</evidence>
<feature type="domain" description="Peptidase S1" evidence="11">
    <location>
        <begin position="194"/>
        <end position="434"/>
    </location>
</feature>
<evidence type="ECO:0000256" key="3">
    <source>
        <dbReference type="ARBA" id="ARBA00022670"/>
    </source>
</evidence>
<evidence type="ECO:0000256" key="10">
    <source>
        <dbReference type="SAM" id="SignalP"/>
    </source>
</evidence>
<dbReference type="InterPro" id="IPR003599">
    <property type="entry name" value="Ig_sub"/>
</dbReference>
<feature type="domain" description="Sushi" evidence="13">
    <location>
        <begin position="26"/>
        <end position="88"/>
    </location>
</feature>
<keyword evidence="4 8" id="KW-0378">Hydrolase</keyword>
<evidence type="ECO:0000256" key="1">
    <source>
        <dbReference type="ARBA" id="ARBA00004613"/>
    </source>
</evidence>
<evidence type="ECO:0000256" key="2">
    <source>
        <dbReference type="ARBA" id="ARBA00022525"/>
    </source>
</evidence>
<feature type="domain" description="Ig-like" evidence="12">
    <location>
        <begin position="90"/>
        <end position="172"/>
    </location>
</feature>
<gene>
    <name evidence="14" type="ORF">PEVE_00023801</name>
</gene>
<dbReference type="SUPFAM" id="SSF57535">
    <property type="entry name" value="Complement control module/SCR domain"/>
    <property type="match status" value="1"/>
</dbReference>
<keyword evidence="10" id="KW-0732">Signal</keyword>
<dbReference type="PROSITE" id="PS50835">
    <property type="entry name" value="IG_LIKE"/>
    <property type="match status" value="1"/>
</dbReference>
<dbReference type="InterPro" id="IPR035976">
    <property type="entry name" value="Sushi/SCR/CCP_sf"/>
</dbReference>
<dbReference type="PROSITE" id="PS50923">
    <property type="entry name" value="SUSHI"/>
    <property type="match status" value="1"/>
</dbReference>
<dbReference type="Gene3D" id="2.40.10.10">
    <property type="entry name" value="Trypsin-like serine proteases"/>
    <property type="match status" value="3"/>
</dbReference>
<dbReference type="InterPro" id="IPR007110">
    <property type="entry name" value="Ig-like_dom"/>
</dbReference>
<evidence type="ECO:0000313" key="14">
    <source>
        <dbReference type="EMBL" id="CAH3192386.1"/>
    </source>
</evidence>
<comment type="caution">
    <text evidence="14">The sequence shown here is derived from an EMBL/GenBank/DDBJ whole genome shotgun (WGS) entry which is preliminary data.</text>
</comment>
<dbReference type="SMART" id="SM00408">
    <property type="entry name" value="IGc2"/>
    <property type="match status" value="1"/>
</dbReference>
<dbReference type="PANTHER" id="PTHR24264:SF65">
    <property type="entry name" value="SRCR DOMAIN-CONTAINING PROTEIN"/>
    <property type="match status" value="1"/>
</dbReference>
<dbReference type="SMART" id="SM00020">
    <property type="entry name" value="Tryp_SPc"/>
    <property type="match status" value="1"/>
</dbReference>
<dbReference type="InterPro" id="IPR036179">
    <property type="entry name" value="Ig-like_dom_sf"/>
</dbReference>
<evidence type="ECO:0000259" key="12">
    <source>
        <dbReference type="PROSITE" id="PS50835"/>
    </source>
</evidence>
<evidence type="ECO:0000256" key="8">
    <source>
        <dbReference type="RuleBase" id="RU363034"/>
    </source>
</evidence>
<protein>
    <submittedName>
        <fullName evidence="14">Uncharacterized protein</fullName>
    </submittedName>
</protein>
<comment type="caution">
    <text evidence="7">Lacks conserved residue(s) required for the propagation of feature annotation.</text>
</comment>
<dbReference type="SUPFAM" id="SSF50494">
    <property type="entry name" value="Trypsin-like serine proteases"/>
    <property type="match status" value="1"/>
</dbReference>
<dbReference type="InterPro" id="IPR001314">
    <property type="entry name" value="Peptidase_S1A"/>
</dbReference>
<keyword evidence="5 8" id="KW-0720">Serine protease</keyword>
<dbReference type="InterPro" id="IPR033116">
    <property type="entry name" value="TRYPSIN_SER"/>
</dbReference>
<dbReference type="InterPro" id="IPR000436">
    <property type="entry name" value="Sushi_SCR_CCP_dom"/>
</dbReference>
<dbReference type="Pfam" id="PF13927">
    <property type="entry name" value="Ig_3"/>
    <property type="match status" value="1"/>
</dbReference>
<dbReference type="InterPro" id="IPR018114">
    <property type="entry name" value="TRYPSIN_HIS"/>
</dbReference>
<evidence type="ECO:0000259" key="11">
    <source>
        <dbReference type="PROSITE" id="PS50240"/>
    </source>
</evidence>
<keyword evidence="6 7" id="KW-1015">Disulfide bond</keyword>
<feature type="chain" id="PRO_5046259633" evidence="10">
    <location>
        <begin position="25"/>
        <end position="437"/>
    </location>
</feature>
<dbReference type="CDD" id="cd00033">
    <property type="entry name" value="CCP"/>
    <property type="match status" value="1"/>
</dbReference>
<evidence type="ECO:0000313" key="15">
    <source>
        <dbReference type="Proteomes" id="UP001159427"/>
    </source>
</evidence>
<evidence type="ECO:0000256" key="6">
    <source>
        <dbReference type="ARBA" id="ARBA00023157"/>
    </source>
</evidence>
<dbReference type="Gene3D" id="2.60.40.10">
    <property type="entry name" value="Immunoglobulins"/>
    <property type="match status" value="1"/>
</dbReference>
<dbReference type="InterPro" id="IPR001254">
    <property type="entry name" value="Trypsin_dom"/>
</dbReference>
<feature type="disulfide bond" evidence="7">
    <location>
        <begin position="59"/>
        <end position="86"/>
    </location>
</feature>
<dbReference type="InterPro" id="IPR013783">
    <property type="entry name" value="Ig-like_fold"/>
</dbReference>
<dbReference type="PRINTS" id="PR00722">
    <property type="entry name" value="CHYMOTRYPSIN"/>
</dbReference>
<reference evidence="14 15" key="1">
    <citation type="submission" date="2022-05" db="EMBL/GenBank/DDBJ databases">
        <authorList>
            <consortium name="Genoscope - CEA"/>
            <person name="William W."/>
        </authorList>
    </citation>
    <scope>NUCLEOTIDE SEQUENCE [LARGE SCALE GENOMIC DNA]</scope>
</reference>